<proteinExistence type="predicted"/>
<dbReference type="EMBL" id="JBHTIW010000040">
    <property type="protein sequence ID" value="MFD0923725.1"/>
    <property type="molecule type" value="Genomic_DNA"/>
</dbReference>
<dbReference type="RefSeq" id="WP_263247628.1">
    <property type="nucleotide sequence ID" value="NZ_BAABLT010000023.1"/>
</dbReference>
<evidence type="ECO:0000313" key="2">
    <source>
        <dbReference type="EMBL" id="MFD0923725.1"/>
    </source>
</evidence>
<keyword evidence="1" id="KW-0472">Membrane</keyword>
<keyword evidence="1" id="KW-0812">Transmembrane</keyword>
<keyword evidence="3" id="KW-1185">Reference proteome</keyword>
<name>A0ABW3FZZ8_9PSEU</name>
<organism evidence="2 3">
    <name type="scientific">Saccharopolyspora rosea</name>
    <dbReference type="NCBI Taxonomy" id="524884"/>
    <lineage>
        <taxon>Bacteria</taxon>
        <taxon>Bacillati</taxon>
        <taxon>Actinomycetota</taxon>
        <taxon>Actinomycetes</taxon>
        <taxon>Pseudonocardiales</taxon>
        <taxon>Pseudonocardiaceae</taxon>
        <taxon>Saccharopolyspora</taxon>
    </lineage>
</organism>
<keyword evidence="1" id="KW-1133">Transmembrane helix</keyword>
<evidence type="ECO:0000313" key="3">
    <source>
        <dbReference type="Proteomes" id="UP001597018"/>
    </source>
</evidence>
<accession>A0ABW3FZZ8</accession>
<protein>
    <submittedName>
        <fullName evidence="2">Uncharacterized protein</fullName>
    </submittedName>
</protein>
<dbReference type="Proteomes" id="UP001597018">
    <property type="component" value="Unassembled WGS sequence"/>
</dbReference>
<feature type="transmembrane region" description="Helical" evidence="1">
    <location>
        <begin position="16"/>
        <end position="37"/>
    </location>
</feature>
<gene>
    <name evidence="2" type="ORF">ACFQ16_28605</name>
</gene>
<evidence type="ECO:0000256" key="1">
    <source>
        <dbReference type="SAM" id="Phobius"/>
    </source>
</evidence>
<reference evidence="3" key="1">
    <citation type="journal article" date="2019" name="Int. J. Syst. Evol. Microbiol.">
        <title>The Global Catalogue of Microorganisms (GCM) 10K type strain sequencing project: providing services to taxonomists for standard genome sequencing and annotation.</title>
        <authorList>
            <consortium name="The Broad Institute Genomics Platform"/>
            <consortium name="The Broad Institute Genome Sequencing Center for Infectious Disease"/>
            <person name="Wu L."/>
            <person name="Ma J."/>
        </authorList>
    </citation>
    <scope>NUCLEOTIDE SEQUENCE [LARGE SCALE GENOMIC DNA]</scope>
    <source>
        <strain evidence="3">CCUG 56401</strain>
    </source>
</reference>
<sequence length="103" mass="11897">MSAREPREPPARPGKWAWLGVIALVVVLVALLFAFFATGLRRTGARREEVTLMRPLWTVRTYRWGPLRVRRGPLGGRCWSLRLGPWSLHGRTRARGHRSVRWS</sequence>
<comment type="caution">
    <text evidence="2">The sequence shown here is derived from an EMBL/GenBank/DDBJ whole genome shotgun (WGS) entry which is preliminary data.</text>
</comment>